<keyword evidence="1 9" id="KW-0547">Nucleotide-binding</keyword>
<comment type="catalytic activity">
    <reaction evidence="6">
        <text>Couples ATP hydrolysis with the unwinding of duplex DNA by translocating in the 3'-5' direction.</text>
        <dbReference type="EC" id="5.6.2.4"/>
    </reaction>
</comment>
<comment type="caution">
    <text evidence="11">The sequence shown here is derived from an EMBL/GenBank/DDBJ whole genome shotgun (WGS) entry which is preliminary data.</text>
</comment>
<keyword evidence="2 9" id="KW-0378">Hydrolase</keyword>
<comment type="catalytic activity">
    <reaction evidence="8">
        <text>ATP + H2O = ADP + phosphate + H(+)</text>
        <dbReference type="Rhea" id="RHEA:13065"/>
        <dbReference type="ChEBI" id="CHEBI:15377"/>
        <dbReference type="ChEBI" id="CHEBI:15378"/>
        <dbReference type="ChEBI" id="CHEBI:30616"/>
        <dbReference type="ChEBI" id="CHEBI:43474"/>
        <dbReference type="ChEBI" id="CHEBI:456216"/>
        <dbReference type="EC" id="5.6.2.4"/>
    </reaction>
</comment>
<dbReference type="PROSITE" id="PS51198">
    <property type="entry name" value="UVRD_HELICASE_ATP_BIND"/>
    <property type="match status" value="1"/>
</dbReference>
<dbReference type="GO" id="GO:0003677">
    <property type="term" value="F:DNA binding"/>
    <property type="evidence" value="ECO:0007669"/>
    <property type="project" value="InterPro"/>
</dbReference>
<dbReference type="FunCoup" id="A0A1E5R4Z3">
    <property type="interactions" value="17"/>
</dbReference>
<dbReference type="GO" id="GO:0016787">
    <property type="term" value="F:hydrolase activity"/>
    <property type="evidence" value="ECO:0007669"/>
    <property type="project" value="UniProtKB-UniRule"/>
</dbReference>
<evidence type="ECO:0000313" key="11">
    <source>
        <dbReference type="EMBL" id="OEJ81964.1"/>
    </source>
</evidence>
<dbReference type="OrthoDB" id="1470711at2759"/>
<sequence>MITQSQKKIIEYPYQPNHILRIDAGPGSGKTFTLLKKIEYLVEQQNVDPQEILVLSLTNKAVENVRANLNEKYRHLCCIKTFHSMANRLIKDVKGFVNVIDDNGWRALHELYGPKKLTSFRSLEKSVVKYRETGHLAHEEVLKILDLMKKCNVYSHYDLIQESIKYIDASVLNKQFKVIIIDEYQDLYPFLIPFIKKFAKNSQLIMFGDMNQSIYQFLGNNERAIESIGYNTVLHLKDNFRSSPEIMEFVNSQDNETSKNQIESGMNGKEKDIVVYSKSESGVPPLNFNNDLIGEISKLICCGVNFKDIAVLTRTNAEVTNIVNKLNLYNIPNEKILKYSKFIVSLIDIMRLSIDLKTGANNEFNRVLVLKKLSDWDLNDLKIARLDQDLRALHDIADPIELVKKLVTISYNLGNVPDSTIYKFTEIMKICSECGTYNMSLVECFFDKALDVTLDSSDENSVKVSTIHASKGLEYPIVFVDKLELAWMGQSSSMQDGKNNGFFTGERNVKYVAYTRPRNLLYLNNFGIKNHNILTNSSFWDYYYKDLRLPNRFNQSFAIKSFQKLGKFLSRA</sequence>
<feature type="domain" description="UvrD-like helicase ATP-binding" evidence="10">
    <location>
        <begin position="3"/>
        <end position="243"/>
    </location>
</feature>
<evidence type="ECO:0000256" key="7">
    <source>
        <dbReference type="ARBA" id="ARBA00034808"/>
    </source>
</evidence>
<keyword evidence="12" id="KW-1185">Reference proteome</keyword>
<dbReference type="GO" id="GO:0005634">
    <property type="term" value="C:nucleus"/>
    <property type="evidence" value="ECO:0007669"/>
    <property type="project" value="TreeGrafter"/>
</dbReference>
<proteinExistence type="predicted"/>
<keyword evidence="4 9" id="KW-0067">ATP-binding</keyword>
<dbReference type="Proteomes" id="UP000095728">
    <property type="component" value="Unassembled WGS sequence"/>
</dbReference>
<evidence type="ECO:0000256" key="9">
    <source>
        <dbReference type="PROSITE-ProRule" id="PRU00560"/>
    </source>
</evidence>
<evidence type="ECO:0000256" key="5">
    <source>
        <dbReference type="ARBA" id="ARBA00023235"/>
    </source>
</evidence>
<evidence type="ECO:0000256" key="4">
    <source>
        <dbReference type="ARBA" id="ARBA00022840"/>
    </source>
</evidence>
<dbReference type="EC" id="5.6.2.4" evidence="7"/>
<dbReference type="PANTHER" id="PTHR11070:SF46">
    <property type="entry name" value="ATP-DEPENDENT DNA HELICASE HMI1, MITOCHONDRIAL"/>
    <property type="match status" value="1"/>
</dbReference>
<dbReference type="SUPFAM" id="SSF52540">
    <property type="entry name" value="P-loop containing nucleoside triphosphate hydrolases"/>
    <property type="match status" value="1"/>
</dbReference>
<dbReference type="PANTHER" id="PTHR11070">
    <property type="entry name" value="UVRD / RECB / PCRA DNA HELICASE FAMILY MEMBER"/>
    <property type="match status" value="1"/>
</dbReference>
<dbReference type="Gene3D" id="3.40.50.300">
    <property type="entry name" value="P-loop containing nucleotide triphosphate hydrolases"/>
    <property type="match status" value="3"/>
</dbReference>
<dbReference type="CDD" id="cd17932">
    <property type="entry name" value="DEXQc_UvrD"/>
    <property type="match status" value="1"/>
</dbReference>
<feature type="binding site" evidence="9">
    <location>
        <begin position="24"/>
        <end position="31"/>
    </location>
    <ligand>
        <name>ATP</name>
        <dbReference type="ChEBI" id="CHEBI:30616"/>
    </ligand>
</feature>
<evidence type="ECO:0000313" key="12">
    <source>
        <dbReference type="Proteomes" id="UP000095728"/>
    </source>
</evidence>
<dbReference type="InterPro" id="IPR000212">
    <property type="entry name" value="DNA_helicase_UvrD/REP"/>
</dbReference>
<dbReference type="STRING" id="56408.A0A1E5R4Z3"/>
<gene>
    <name evidence="11" type="ORF">AWRI3579_g3793</name>
</gene>
<protein>
    <recommendedName>
        <fullName evidence="7">DNA 3'-5' helicase</fullName>
        <ecNumber evidence="7">5.6.2.4</ecNumber>
    </recommendedName>
</protein>
<evidence type="ECO:0000256" key="1">
    <source>
        <dbReference type="ARBA" id="ARBA00022741"/>
    </source>
</evidence>
<dbReference type="InterPro" id="IPR014016">
    <property type="entry name" value="UvrD-like_ATP-bd"/>
</dbReference>
<evidence type="ECO:0000256" key="6">
    <source>
        <dbReference type="ARBA" id="ARBA00034617"/>
    </source>
</evidence>
<dbReference type="InterPro" id="IPR014017">
    <property type="entry name" value="DNA_helicase_UvrD-like_C"/>
</dbReference>
<dbReference type="GO" id="GO:0000725">
    <property type="term" value="P:recombinational repair"/>
    <property type="evidence" value="ECO:0007669"/>
    <property type="project" value="TreeGrafter"/>
</dbReference>
<dbReference type="Pfam" id="PF13361">
    <property type="entry name" value="UvrD_C"/>
    <property type="match status" value="1"/>
</dbReference>
<evidence type="ECO:0000256" key="2">
    <source>
        <dbReference type="ARBA" id="ARBA00022801"/>
    </source>
</evidence>
<keyword evidence="3 9" id="KW-0347">Helicase</keyword>
<evidence type="ECO:0000256" key="8">
    <source>
        <dbReference type="ARBA" id="ARBA00048988"/>
    </source>
</evidence>
<dbReference type="GO" id="GO:0043138">
    <property type="term" value="F:3'-5' DNA helicase activity"/>
    <property type="evidence" value="ECO:0007669"/>
    <property type="project" value="UniProtKB-EC"/>
</dbReference>
<dbReference type="InParanoid" id="A0A1E5R4Z3"/>
<evidence type="ECO:0000256" key="3">
    <source>
        <dbReference type="ARBA" id="ARBA00022806"/>
    </source>
</evidence>
<name>A0A1E5R4Z3_9ASCO</name>
<dbReference type="AlphaFoldDB" id="A0A1E5R4Z3"/>
<reference evidence="12" key="1">
    <citation type="journal article" date="2016" name="Genome Announc.">
        <title>Genome sequences of three species of Hanseniaspora isolated from spontaneous wine fermentations.</title>
        <authorList>
            <person name="Sternes P.R."/>
            <person name="Lee D."/>
            <person name="Kutyna D.R."/>
            <person name="Borneman A.R."/>
        </authorList>
    </citation>
    <scope>NUCLEOTIDE SEQUENCE [LARGE SCALE GENOMIC DNA]</scope>
    <source>
        <strain evidence="12">AWRI3579</strain>
    </source>
</reference>
<keyword evidence="5" id="KW-0413">Isomerase</keyword>
<dbReference type="GO" id="GO:0005524">
    <property type="term" value="F:ATP binding"/>
    <property type="evidence" value="ECO:0007669"/>
    <property type="project" value="UniProtKB-UniRule"/>
</dbReference>
<dbReference type="EMBL" id="LPNM01000010">
    <property type="protein sequence ID" value="OEJ81964.1"/>
    <property type="molecule type" value="Genomic_DNA"/>
</dbReference>
<dbReference type="InterPro" id="IPR027417">
    <property type="entry name" value="P-loop_NTPase"/>
</dbReference>
<dbReference type="Pfam" id="PF13245">
    <property type="entry name" value="AAA_19"/>
    <property type="match status" value="1"/>
</dbReference>
<accession>A0A1E5R4Z3</accession>
<evidence type="ECO:0000259" key="10">
    <source>
        <dbReference type="PROSITE" id="PS51198"/>
    </source>
</evidence>
<organism evidence="11 12">
    <name type="scientific">Hanseniaspora osmophila</name>
    <dbReference type="NCBI Taxonomy" id="56408"/>
    <lineage>
        <taxon>Eukaryota</taxon>
        <taxon>Fungi</taxon>
        <taxon>Dikarya</taxon>
        <taxon>Ascomycota</taxon>
        <taxon>Saccharomycotina</taxon>
        <taxon>Saccharomycetes</taxon>
        <taxon>Saccharomycodales</taxon>
        <taxon>Saccharomycodaceae</taxon>
        <taxon>Hanseniaspora</taxon>
    </lineage>
</organism>